<dbReference type="EMBL" id="CAJVQC010048744">
    <property type="protein sequence ID" value="CAG8786657.1"/>
    <property type="molecule type" value="Genomic_DNA"/>
</dbReference>
<gene>
    <name evidence="1" type="ORF">RPERSI_LOCUS18421</name>
</gene>
<reference evidence="1" key="1">
    <citation type="submission" date="2021-06" db="EMBL/GenBank/DDBJ databases">
        <authorList>
            <person name="Kallberg Y."/>
            <person name="Tangrot J."/>
            <person name="Rosling A."/>
        </authorList>
    </citation>
    <scope>NUCLEOTIDE SEQUENCE</scope>
    <source>
        <strain evidence="1">MA461A</strain>
    </source>
</reference>
<evidence type="ECO:0000313" key="1">
    <source>
        <dbReference type="EMBL" id="CAG8786657.1"/>
    </source>
</evidence>
<evidence type="ECO:0000313" key="2">
    <source>
        <dbReference type="Proteomes" id="UP000789920"/>
    </source>
</evidence>
<accession>A0ACA9RCN9</accession>
<comment type="caution">
    <text evidence="1">The sequence shown here is derived from an EMBL/GenBank/DDBJ whole genome shotgun (WGS) entry which is preliminary data.</text>
</comment>
<feature type="non-terminal residue" evidence="1">
    <location>
        <position position="1"/>
    </location>
</feature>
<keyword evidence="2" id="KW-1185">Reference proteome</keyword>
<sequence length="167" mass="19447">SPTFFSHHNIKNKGFFLDGGVLINNPTMTAYIEATQYYNVAIEKIFMLSLGTGCYTPDPLSPNLYLNKLFWQHNHHKVALTDNIDCQMHNNLGDRYQRWQVWFENPIGLDDFENISNLLEIGYQYIEELDDSDENPINKLVESLQKSQHIPNEITEITTTTNFVQKF</sequence>
<dbReference type="Proteomes" id="UP000789920">
    <property type="component" value="Unassembled WGS sequence"/>
</dbReference>
<proteinExistence type="predicted"/>
<protein>
    <submittedName>
        <fullName evidence="1">8280_t:CDS:1</fullName>
    </submittedName>
</protein>
<organism evidence="1 2">
    <name type="scientific">Racocetra persica</name>
    <dbReference type="NCBI Taxonomy" id="160502"/>
    <lineage>
        <taxon>Eukaryota</taxon>
        <taxon>Fungi</taxon>
        <taxon>Fungi incertae sedis</taxon>
        <taxon>Mucoromycota</taxon>
        <taxon>Glomeromycotina</taxon>
        <taxon>Glomeromycetes</taxon>
        <taxon>Diversisporales</taxon>
        <taxon>Gigasporaceae</taxon>
        <taxon>Racocetra</taxon>
    </lineage>
</organism>
<name>A0ACA9RCN9_9GLOM</name>